<proteinExistence type="inferred from homology"/>
<comment type="caution">
    <text evidence="15">The sequence shown here is derived from an EMBL/GenBank/DDBJ whole genome shotgun (WGS) entry which is preliminary data.</text>
</comment>
<dbReference type="EMBL" id="QTJU01000006">
    <property type="protein sequence ID" value="RFM26976.1"/>
    <property type="molecule type" value="Genomic_DNA"/>
</dbReference>
<dbReference type="CDD" id="cd01347">
    <property type="entry name" value="ligand_gated_channel"/>
    <property type="match status" value="1"/>
</dbReference>
<feature type="domain" description="TonB-dependent receptor-like beta-barrel" evidence="13">
    <location>
        <begin position="260"/>
        <end position="763"/>
    </location>
</feature>
<keyword evidence="7" id="KW-0406">Ion transport</keyword>
<dbReference type="SUPFAM" id="SSF56935">
    <property type="entry name" value="Porins"/>
    <property type="match status" value="1"/>
</dbReference>
<dbReference type="Pfam" id="PF07715">
    <property type="entry name" value="Plug"/>
    <property type="match status" value="1"/>
</dbReference>
<keyword evidence="6" id="KW-0408">Iron</keyword>
<evidence type="ECO:0000256" key="2">
    <source>
        <dbReference type="ARBA" id="ARBA00022448"/>
    </source>
</evidence>
<keyword evidence="8 12" id="KW-0798">TonB box</keyword>
<keyword evidence="9 11" id="KW-0472">Membrane</keyword>
<protein>
    <recommendedName>
        <fullName evidence="17">TonB-dependent receptor</fullName>
    </recommendedName>
</protein>
<dbReference type="GO" id="GO:0009279">
    <property type="term" value="C:cell outer membrane"/>
    <property type="evidence" value="ECO:0007669"/>
    <property type="project" value="UniProtKB-SubCell"/>
</dbReference>
<dbReference type="InterPro" id="IPR000531">
    <property type="entry name" value="Beta-barrel_TonB"/>
</dbReference>
<reference evidence="15 16" key="1">
    <citation type="submission" date="2018-08" db="EMBL/GenBank/DDBJ databases">
        <title>Chitinophagaceae sp. K23C18032701, a novel bacterium isolated from forest soil.</title>
        <authorList>
            <person name="Wang C."/>
        </authorList>
    </citation>
    <scope>NUCLEOTIDE SEQUENCE [LARGE SCALE GENOMIC DNA]</scope>
    <source>
        <strain evidence="15 16">K23C18032701</strain>
    </source>
</reference>
<dbReference type="Gene3D" id="2.60.40.1120">
    <property type="entry name" value="Carboxypeptidase-like, regulatory domain"/>
    <property type="match status" value="1"/>
</dbReference>
<evidence type="ECO:0000256" key="11">
    <source>
        <dbReference type="PROSITE-ProRule" id="PRU01360"/>
    </source>
</evidence>
<evidence type="ECO:0000259" key="14">
    <source>
        <dbReference type="Pfam" id="PF07715"/>
    </source>
</evidence>
<dbReference type="SUPFAM" id="SSF49464">
    <property type="entry name" value="Carboxypeptidase regulatory domain-like"/>
    <property type="match status" value="1"/>
</dbReference>
<evidence type="ECO:0000256" key="3">
    <source>
        <dbReference type="ARBA" id="ARBA00022452"/>
    </source>
</evidence>
<organism evidence="15 16">
    <name type="scientific">Deminuibacter soli</name>
    <dbReference type="NCBI Taxonomy" id="2291815"/>
    <lineage>
        <taxon>Bacteria</taxon>
        <taxon>Pseudomonadati</taxon>
        <taxon>Bacteroidota</taxon>
        <taxon>Chitinophagia</taxon>
        <taxon>Chitinophagales</taxon>
        <taxon>Chitinophagaceae</taxon>
        <taxon>Deminuibacter</taxon>
    </lineage>
</organism>
<dbReference type="PANTHER" id="PTHR32552:SF81">
    <property type="entry name" value="TONB-DEPENDENT OUTER MEMBRANE RECEPTOR"/>
    <property type="match status" value="1"/>
</dbReference>
<evidence type="ECO:0000256" key="12">
    <source>
        <dbReference type="RuleBase" id="RU003357"/>
    </source>
</evidence>
<keyword evidence="5 11" id="KW-0812">Transmembrane</keyword>
<dbReference type="PANTHER" id="PTHR32552">
    <property type="entry name" value="FERRICHROME IRON RECEPTOR-RELATED"/>
    <property type="match status" value="1"/>
</dbReference>
<dbReference type="Pfam" id="PF13620">
    <property type="entry name" value="CarboxypepD_reg"/>
    <property type="match status" value="1"/>
</dbReference>
<dbReference type="Gene3D" id="2.40.170.20">
    <property type="entry name" value="TonB-dependent receptor, beta-barrel domain"/>
    <property type="match status" value="1"/>
</dbReference>
<dbReference type="InterPro" id="IPR039426">
    <property type="entry name" value="TonB-dep_rcpt-like"/>
</dbReference>
<keyword evidence="10 11" id="KW-0998">Cell outer membrane</keyword>
<dbReference type="InterPro" id="IPR012910">
    <property type="entry name" value="Plug_dom"/>
</dbReference>
<comment type="similarity">
    <text evidence="11 12">Belongs to the TonB-dependent receptor family.</text>
</comment>
<evidence type="ECO:0000256" key="1">
    <source>
        <dbReference type="ARBA" id="ARBA00004571"/>
    </source>
</evidence>
<keyword evidence="2 11" id="KW-0813">Transport</keyword>
<accession>A0A3E1NG77</accession>
<dbReference type="PROSITE" id="PS52016">
    <property type="entry name" value="TONB_DEPENDENT_REC_3"/>
    <property type="match status" value="1"/>
</dbReference>
<gene>
    <name evidence="15" type="ORF">DXN05_15965</name>
</gene>
<evidence type="ECO:0008006" key="17">
    <source>
        <dbReference type="Google" id="ProtNLM"/>
    </source>
</evidence>
<keyword evidence="3 11" id="KW-1134">Transmembrane beta strand</keyword>
<dbReference type="Proteomes" id="UP000261284">
    <property type="component" value="Unassembled WGS sequence"/>
</dbReference>
<evidence type="ECO:0000259" key="13">
    <source>
        <dbReference type="Pfam" id="PF00593"/>
    </source>
</evidence>
<evidence type="ECO:0000256" key="5">
    <source>
        <dbReference type="ARBA" id="ARBA00022692"/>
    </source>
</evidence>
<evidence type="ECO:0000313" key="15">
    <source>
        <dbReference type="EMBL" id="RFM26976.1"/>
    </source>
</evidence>
<dbReference type="InterPro" id="IPR008969">
    <property type="entry name" value="CarboxyPept-like_regulatory"/>
</dbReference>
<evidence type="ECO:0000256" key="4">
    <source>
        <dbReference type="ARBA" id="ARBA00022496"/>
    </source>
</evidence>
<dbReference type="InterPro" id="IPR036942">
    <property type="entry name" value="Beta-barrel_TonB_sf"/>
</dbReference>
<feature type="domain" description="TonB-dependent receptor plug" evidence="14">
    <location>
        <begin position="137"/>
        <end position="240"/>
    </location>
</feature>
<evidence type="ECO:0000256" key="7">
    <source>
        <dbReference type="ARBA" id="ARBA00023065"/>
    </source>
</evidence>
<comment type="subcellular location">
    <subcellularLocation>
        <location evidence="1 11">Cell outer membrane</location>
        <topology evidence="1 11">Multi-pass membrane protein</topology>
    </subcellularLocation>
</comment>
<evidence type="ECO:0000256" key="6">
    <source>
        <dbReference type="ARBA" id="ARBA00023004"/>
    </source>
</evidence>
<evidence type="ECO:0000256" key="10">
    <source>
        <dbReference type="ARBA" id="ARBA00023237"/>
    </source>
</evidence>
<sequence length="806" mass="88018">MKPSNNENRTLPSAPATNRFKTIVMRTLLLFAGCMLCSVAAVAQVISGKVTTVAGAAIAGASVHLLNTDRSAVTGSTGNFTLHVPAAGVYQLQVQATGYAAAQYPVVANVPVQVQLSTVTRQLDAVVVTAGKQEAALQQLPFTVTGITAQQVKAWRLWDVKDVTAIAPNTYAADAGDNRNVTGIRGIVTTSYDQAVATYIDGVNQFGLDTYIASLVDVERIEILRGAQGTLYGRNAMGGVVNIITKQPTDQPEAFADLDAGNAGLQRYTIGARIPLVKHKLYLGAAAQYSASGGFYTNTYTNSKYDRQHRITGNYYLRYQPGNNWRVQLNVKHSNGRNKGAFPLAPDATSALAHPFVISQDANGTMVDNTINTSLVVQHSSSGIQFTSQTAWQKNYRYYANPVDGDFSPLDAVSVINNYGKHWNKVNVYTQEFRFSSPAGNTSALQWSAGAYGFYQDAPVKQATRYGAAAALLGVGDSLFTTRNTTNTYNAGAALYGDVTYRLTPALSVTGGLRYDAARQHKRVLGEYRHDPPTDWMTSFADTAAMVTYHAFSPRLSLGYTFSEQLFGYLNYSQGFRTGGLTDLSGDPSQPPLYAYQPEHSHNYEAGVRQQLFNRSWQVRLAAFYTTLSHAQVPTLLMPEAVTIIRNTGTLHTRGAEAEIAGLPLPCLQLQWSAGYTHARYQAYKTTQNGEPVDLSGRAQVFTPAVTSMLALQYTHTFKGKQPLQVMARGEWRYLGNTYFDIANTIQQPAYSLFNLRAGIQAGKYALWGWTRNVLNKKYISYAYDFGAAKLGDPATYGVTLEVRIR</sequence>
<keyword evidence="4" id="KW-0410">Iron transport</keyword>
<dbReference type="GO" id="GO:0006826">
    <property type="term" value="P:iron ion transport"/>
    <property type="evidence" value="ECO:0007669"/>
    <property type="project" value="UniProtKB-KW"/>
</dbReference>
<name>A0A3E1NG77_9BACT</name>
<keyword evidence="16" id="KW-1185">Reference proteome</keyword>
<evidence type="ECO:0000256" key="8">
    <source>
        <dbReference type="ARBA" id="ARBA00023077"/>
    </source>
</evidence>
<evidence type="ECO:0000256" key="9">
    <source>
        <dbReference type="ARBA" id="ARBA00023136"/>
    </source>
</evidence>
<dbReference type="Pfam" id="PF00593">
    <property type="entry name" value="TonB_dep_Rec_b-barrel"/>
    <property type="match status" value="1"/>
</dbReference>
<dbReference type="AlphaFoldDB" id="A0A3E1NG77"/>
<evidence type="ECO:0000313" key="16">
    <source>
        <dbReference type="Proteomes" id="UP000261284"/>
    </source>
</evidence>